<reference evidence="1" key="1">
    <citation type="submission" date="2018-10" db="EMBL/GenBank/DDBJ databases">
        <authorList>
            <consortium name="PulseNet: The National Subtyping Network for Foodborne Disease Surveillance"/>
            <person name="Tarr C.L."/>
            <person name="Trees E."/>
            <person name="Katz L.S."/>
            <person name="Carleton-Romer H.A."/>
            <person name="Stroika S."/>
            <person name="Kucerova Z."/>
            <person name="Roache K.F."/>
            <person name="Sabol A.L."/>
            <person name="Besser J."/>
            <person name="Gerner-Smidt P."/>
        </authorList>
    </citation>
    <scope>NUCLEOTIDE SEQUENCE [LARGE SCALE GENOMIC DNA]</scope>
    <source>
        <strain evidence="1">PNUSAS052121</strain>
    </source>
</reference>
<sequence length="60" mass="6634">MISAITSALGGTKNNVYREIAIKVINDFSYQNIKAHEKIISDEKQHVLSCIESVALPESD</sequence>
<comment type="caution">
    <text evidence="1">The sequence shown here is derived from an EMBL/GenBank/DDBJ whole genome shotgun (WGS) entry which is preliminary data.</text>
</comment>
<dbReference type="AlphaFoldDB" id="A0A3X1K1A0"/>
<dbReference type="EMBL" id="RWAH01000040">
    <property type="protein sequence ID" value="MMS79516.1"/>
    <property type="molecule type" value="Genomic_DNA"/>
</dbReference>
<organism evidence="1">
    <name type="scientific">Salmonella enterica</name>
    <name type="common">Salmonella choleraesuis</name>
    <dbReference type="NCBI Taxonomy" id="28901"/>
    <lineage>
        <taxon>Bacteria</taxon>
        <taxon>Pseudomonadati</taxon>
        <taxon>Pseudomonadota</taxon>
        <taxon>Gammaproteobacteria</taxon>
        <taxon>Enterobacterales</taxon>
        <taxon>Enterobacteriaceae</taxon>
        <taxon>Salmonella</taxon>
    </lineage>
</organism>
<proteinExistence type="predicted"/>
<name>A0A3X1K1A0_SALER</name>
<accession>A0A3X1K1A0</accession>
<protein>
    <submittedName>
        <fullName evidence="1">Uncharacterized protein</fullName>
    </submittedName>
</protein>
<gene>
    <name evidence="1" type="ORF">D9O31_24205</name>
</gene>
<evidence type="ECO:0000313" key="1">
    <source>
        <dbReference type="EMBL" id="MMS79516.1"/>
    </source>
</evidence>
<dbReference type="Proteomes" id="UP000839526">
    <property type="component" value="Unassembled WGS sequence"/>
</dbReference>